<evidence type="ECO:0000313" key="1">
    <source>
        <dbReference type="EMBL" id="KAK6352477.1"/>
    </source>
</evidence>
<keyword evidence="2" id="KW-1185">Reference proteome</keyword>
<accession>A0AAV9UXW9</accession>
<evidence type="ECO:0000313" key="2">
    <source>
        <dbReference type="Proteomes" id="UP001373714"/>
    </source>
</evidence>
<proteinExistence type="predicted"/>
<gene>
    <name evidence="1" type="ORF">TWF730_009302</name>
</gene>
<dbReference type="Proteomes" id="UP001373714">
    <property type="component" value="Unassembled WGS sequence"/>
</dbReference>
<dbReference type="EMBL" id="JAVHNS010000006">
    <property type="protein sequence ID" value="KAK6352477.1"/>
    <property type="molecule type" value="Genomic_DNA"/>
</dbReference>
<name>A0AAV9UXW9_9PEZI</name>
<protein>
    <submittedName>
        <fullName evidence="1">Uncharacterized protein</fullName>
    </submittedName>
</protein>
<sequence length="1819" mass="197530">MKNTDIFSPIFGYDMVVAVTEGTINEQLAYLADLGTIKTSLIMGLERKSGFTYTPVFYDTWDKVPKTDDGKTPKNPVINVEYFPSITIPRSGTLACLLLNMKSGTAWFKDPINLDLVPLDVKGWKYGIAVELNFAGLSTDALNGGKPIPPIVVERLNQFTSNDFKISHLFADFTSTELARFDPEETSVGDNPPEILTAFVSFMTNFLKGMKDDPKTNPYILGYTITKDKDTPNPDQDVPLSLKPIGQTFALYKDPKVPNMSNINFILNTQGGQGKLSHGIHPTPGIFDENWIEFTEKCNGKMIYSSHCLLETLLLKPFYESYSRSSYNNLKGAGLDISQPPAFASASSSNGYSRTYKISDVTSGSNQYQNSFTVSWNTTSEGISLDFKGHIFAKKTVTREQLCTAVAWATGYVDWSSSIKIAAQKDSKGKPIVTISPPVAKIDDNGSNSDMNTCAKVWDVIGKIIGAILEALTLGLGQGFFIKLFSELLTPQVGAAPNPVTCLQNLSSSINGSFMLPAGQVFFFKNAAMDPLGDISLQLTYKTETYGFENDTYGFIPDQTSSLFAADERFDFIDTPHSRIAKLKAGAIMPPGPEQAPAVTEPVESLQSQNLSAPLIDKIKLSLPDKNKQCDVSVSCELMTAVTEAMPVSGTAEMYAVQNAAGGTMLFTIGPDQKPRTILSTSGSTASGFTVVDLLDGTPKYEKALARALAVSQDTKGQISLALALSEGSDGTTDILFVDRVANAVTEADLKKVLEKAFVVKGVDSAFTVENLSLGTSDDSHRPILTISGRLKKRRFFYQLQAEATEVQQMELPENVNPDQNHLIGLKTGFAFGRRANYFLYEIGETKSLVALTVATENGSSLAFDYSPGNTDIPEDYRNLTYNSIAVSTGQAHGKLTTSDLYVSAPTGVYRIPGGKASLMEQVTADIKDAHEISVTSTADSISLWVTASPNYLYYIYGRRSDTANGQVRWNPPFKFATNALHVCAVRNAVTDTNEVFTVNQDASIAHYWQDPNSTNWYSKKASVKGKSFVVDQRSYTSHIQVVSDGIPLSNFEAKITSSEWQYCIINGLMYSLDIDTPAIVTTDPFGKITIIGPANDSSPPVLHIQSDSFSETINIYPNGKIQHYLRKVKDGNDLRSARTQDGKPVLDQSLNKDLTDSIAANISSLGDSVGSQFPPIASNNIFVSVEGAAGAVYAEADGFQAKHTFDRKFNISHIPDGPLVCMSTENGEWVNKTDNEASLYVGEITVQGIIDDLTKFAGDVWHFLENFANSAISYIKKGIVYLKDGISFVIQKAGEGLSFILTIAGKGLRILLDTVGKVFKAINWVLKLIGIDLSKILAWFGHLIGWDKVWATHKVLSGAMSNLMTHGGKVVSKYIDIGRQEVHGLFDDLNVKIREGILPESVKSRSLQSMKTAETGAAQDVFMSPQGSYAFNLLQNAGISNRSATQLQASNDHKKLAANDLMTSFYEEVLEPAFNTIVKSLNRDVEDLVNLFTSGSVDQLRVLVADIADGIIDVIATIVDGFMKFFQTIISFTIDTLVSPLDIPVLQALWDFITGLFGGQEELTAINAISLLIALPTTTICTILGKPTPDKLNQGFDAPDFPEKLEEAIKNSFKQDKKAEFASDLASEKLEDSASVAPMGRNIGEEILKAWSYFANVLGPVAGSVANFGDVAMGRSDGGIAKDLSVMIQGAGATKAFLSLPIRDGEPIWAYLLRWVAWLISTGGQCWRELGRMGRAVVNAVVLVLAIVIDIGSDSSVLNWVSDISGSAGGFIADAFTDPYSMTAGTILNFTSDLTAFINAFVSIMNSKVNNNINVGGC</sequence>
<organism evidence="1 2">
    <name type="scientific">Orbilia blumenaviensis</name>
    <dbReference type="NCBI Taxonomy" id="1796055"/>
    <lineage>
        <taxon>Eukaryota</taxon>
        <taxon>Fungi</taxon>
        <taxon>Dikarya</taxon>
        <taxon>Ascomycota</taxon>
        <taxon>Pezizomycotina</taxon>
        <taxon>Orbiliomycetes</taxon>
        <taxon>Orbiliales</taxon>
        <taxon>Orbiliaceae</taxon>
        <taxon>Orbilia</taxon>
    </lineage>
</organism>
<comment type="caution">
    <text evidence="1">The sequence shown here is derived from an EMBL/GenBank/DDBJ whole genome shotgun (WGS) entry which is preliminary data.</text>
</comment>
<reference evidence="1 2" key="1">
    <citation type="submission" date="2019-10" db="EMBL/GenBank/DDBJ databases">
        <authorList>
            <person name="Palmer J.M."/>
        </authorList>
    </citation>
    <scope>NUCLEOTIDE SEQUENCE [LARGE SCALE GENOMIC DNA]</scope>
    <source>
        <strain evidence="1 2">TWF730</strain>
    </source>
</reference>